<evidence type="ECO:0000256" key="1">
    <source>
        <dbReference type="SAM" id="MobiDB-lite"/>
    </source>
</evidence>
<feature type="region of interest" description="Disordered" evidence="1">
    <location>
        <begin position="218"/>
        <end position="338"/>
    </location>
</feature>
<gene>
    <name evidence="2" type="ORF">TGPRC2_225190B</name>
</gene>
<feature type="non-terminal residue" evidence="2">
    <location>
        <position position="1"/>
    </location>
</feature>
<feature type="compositionally biased region" description="Polar residues" evidence="1">
    <location>
        <begin position="218"/>
        <end position="227"/>
    </location>
</feature>
<proteinExistence type="predicted"/>
<accession>A0A151HRP7</accession>
<feature type="compositionally biased region" description="Basic and acidic residues" evidence="1">
    <location>
        <begin position="259"/>
        <end position="290"/>
    </location>
</feature>
<reference evidence="3" key="1">
    <citation type="submission" date="2016-03" db="EMBL/GenBank/DDBJ databases">
        <authorList>
            <person name="Sibley D."/>
            <person name="Venepally P."/>
            <person name="Karamycheva S."/>
            <person name="Hadjithomas M."/>
            <person name="Khan A."/>
            <person name="Brunk B."/>
            <person name="Roos D."/>
            <person name="Caler E."/>
            <person name="Lorenzi H."/>
        </authorList>
    </citation>
    <scope>NUCLEOTIDE SEQUENCE [LARGE SCALE GENOMIC DNA]</scope>
    <source>
        <strain evidence="3">TgCatPRC2</strain>
    </source>
</reference>
<sequence length="338" mass="37144">LSRRKAERPRRALDCLDVDVEASAGAGFLERSSGSSSCSLVHVFLNEARDLLPVRLCIFAEGRRVVARLRGLTEKSRPRRLDAPAPVSSGETSVQISEGRESPEPPRRPPEGSSLLFCGDSVSFSGKGVSEEPNAVDEGFAWLTRYLVGRAFMDASIMTNIIVTGTDRAVEEIARASTSSDASSLSRFRRLKRLPLRMQKREVSSSLSACTLHANGSSRICRGTSSDAQEEEGKEMSERGGNRAKQRTGNGQQNGEGQAEGRENKNEEEPRHGEENERGEAEEFQRDTHCGVRSSGAEGNRDRRWKSSHMVERQSDRENGTETLKESNAPTGLRAPVR</sequence>
<dbReference type="Proteomes" id="UP000075225">
    <property type="component" value="Unassembled WGS sequence"/>
</dbReference>
<evidence type="ECO:0000313" key="3">
    <source>
        <dbReference type="Proteomes" id="UP000075225"/>
    </source>
</evidence>
<feature type="compositionally biased region" description="Basic and acidic residues" evidence="1">
    <location>
        <begin position="98"/>
        <end position="110"/>
    </location>
</feature>
<feature type="compositionally biased region" description="Basic and acidic residues" evidence="1">
    <location>
        <begin position="309"/>
        <end position="325"/>
    </location>
</feature>
<feature type="region of interest" description="Disordered" evidence="1">
    <location>
        <begin position="77"/>
        <end position="112"/>
    </location>
</feature>
<dbReference type="EMBL" id="AHZP02000111">
    <property type="protein sequence ID" value="KYK71861.1"/>
    <property type="molecule type" value="Genomic_DNA"/>
</dbReference>
<name>A0A151HRP7_TOXGO</name>
<protein>
    <submittedName>
        <fullName evidence="2">Uncharacterized protein</fullName>
    </submittedName>
</protein>
<dbReference type="VEuPathDB" id="ToxoDB:TGPRC2_225190B"/>
<evidence type="ECO:0000313" key="2">
    <source>
        <dbReference type="EMBL" id="KYK71861.1"/>
    </source>
</evidence>
<organism evidence="2 3">
    <name type="scientific">Toxoplasma gondii TgCatPRC2</name>
    <dbReference type="NCBI Taxonomy" id="1130821"/>
    <lineage>
        <taxon>Eukaryota</taxon>
        <taxon>Sar</taxon>
        <taxon>Alveolata</taxon>
        <taxon>Apicomplexa</taxon>
        <taxon>Conoidasida</taxon>
        <taxon>Coccidia</taxon>
        <taxon>Eucoccidiorida</taxon>
        <taxon>Eimeriorina</taxon>
        <taxon>Sarcocystidae</taxon>
        <taxon>Toxoplasma</taxon>
    </lineage>
</organism>
<dbReference type="AlphaFoldDB" id="A0A151HRP7"/>
<comment type="caution">
    <text evidence="2">The sequence shown here is derived from an EMBL/GenBank/DDBJ whole genome shotgun (WGS) entry which is preliminary data.</text>
</comment>